<feature type="compositionally biased region" description="Polar residues" evidence="1">
    <location>
        <begin position="374"/>
        <end position="385"/>
    </location>
</feature>
<name>A0A1L7XUX5_9HELO</name>
<evidence type="ECO:0000256" key="1">
    <source>
        <dbReference type="SAM" id="MobiDB-lite"/>
    </source>
</evidence>
<evidence type="ECO:0000313" key="3">
    <source>
        <dbReference type="EMBL" id="CZR68787.1"/>
    </source>
</evidence>
<feature type="compositionally biased region" description="Basic and acidic residues" evidence="1">
    <location>
        <begin position="351"/>
        <end position="364"/>
    </location>
</feature>
<evidence type="ECO:0000259" key="2">
    <source>
        <dbReference type="Pfam" id="PF17111"/>
    </source>
</evidence>
<dbReference type="OrthoDB" id="3546600at2759"/>
<evidence type="ECO:0000313" key="4">
    <source>
        <dbReference type="Proteomes" id="UP000184330"/>
    </source>
</evidence>
<dbReference type="STRING" id="576137.A0A1L7XUX5"/>
<gene>
    <name evidence="3" type="ORF">PAC_18686</name>
</gene>
<feature type="domain" description="Azaphilone pigments biosynthesis cluster protein L N-terminal" evidence="2">
    <location>
        <begin position="3"/>
        <end position="209"/>
    </location>
</feature>
<feature type="region of interest" description="Disordered" evidence="1">
    <location>
        <begin position="351"/>
        <end position="385"/>
    </location>
</feature>
<proteinExistence type="predicted"/>
<keyword evidence="4" id="KW-1185">Reference proteome</keyword>
<dbReference type="EMBL" id="FJOG01000059">
    <property type="protein sequence ID" value="CZR68787.1"/>
    <property type="molecule type" value="Genomic_DNA"/>
</dbReference>
<dbReference type="Pfam" id="PF17111">
    <property type="entry name" value="PigL_N"/>
    <property type="match status" value="1"/>
</dbReference>
<dbReference type="AlphaFoldDB" id="A0A1L7XUX5"/>
<reference evidence="3 4" key="1">
    <citation type="submission" date="2016-03" db="EMBL/GenBank/DDBJ databases">
        <authorList>
            <person name="Ploux O."/>
        </authorList>
    </citation>
    <scope>NUCLEOTIDE SEQUENCE [LARGE SCALE GENOMIC DNA]</scope>
    <source>
        <strain evidence="3 4">UAMH 11012</strain>
    </source>
</reference>
<accession>A0A1L7XUX5</accession>
<organism evidence="3 4">
    <name type="scientific">Phialocephala subalpina</name>
    <dbReference type="NCBI Taxonomy" id="576137"/>
    <lineage>
        <taxon>Eukaryota</taxon>
        <taxon>Fungi</taxon>
        <taxon>Dikarya</taxon>
        <taxon>Ascomycota</taxon>
        <taxon>Pezizomycotina</taxon>
        <taxon>Leotiomycetes</taxon>
        <taxon>Helotiales</taxon>
        <taxon>Mollisiaceae</taxon>
        <taxon>Phialocephala</taxon>
        <taxon>Phialocephala fortinii species complex</taxon>
    </lineage>
</organism>
<dbReference type="InterPro" id="IPR031348">
    <property type="entry name" value="PigL_N"/>
</dbReference>
<dbReference type="Proteomes" id="UP000184330">
    <property type="component" value="Unassembled WGS sequence"/>
</dbReference>
<sequence length="385" mass="42606">MSDPLSITAGVLALTLLAFNSGTGLYQLVDSFRSNQRIVRELRGELEALNDVLRSLQETVASTDIDLTALKLPLFRCGKACKDFETVIIRCTAHSSKTRTSFRDWAKIKYMGDDIAGFKNMLAGYKSTISIALGNANMRTAAITTNVLRQYKEMILNTTSDLEGHLENIDNKLQAICIQSTEISYKDNVERQQIQEERDGTQQCLDICKQVLTQIDQVQPNFFVDLSSTYVLPITMLSSLTSAQQLTSQTVKACKERLTAAKRERIQEERDAIKQGLDICADALGQANEEKTNVYEDIASSDDSHQVIISTVGALISARRVTGGSRTFQVLGQISDESFQIFSSRVGTEKSLEPQTRVDPEFEGRYGTGIKLSVPNSKGNRTTSS</sequence>
<protein>
    <recommendedName>
        <fullName evidence="2">Azaphilone pigments biosynthesis cluster protein L N-terminal domain-containing protein</fullName>
    </recommendedName>
</protein>